<organism evidence="2 3">
    <name type="scientific">Spirodela intermedia</name>
    <name type="common">Intermediate duckweed</name>
    <dbReference type="NCBI Taxonomy" id="51605"/>
    <lineage>
        <taxon>Eukaryota</taxon>
        <taxon>Viridiplantae</taxon>
        <taxon>Streptophyta</taxon>
        <taxon>Embryophyta</taxon>
        <taxon>Tracheophyta</taxon>
        <taxon>Spermatophyta</taxon>
        <taxon>Magnoliopsida</taxon>
        <taxon>Liliopsida</taxon>
        <taxon>Araceae</taxon>
        <taxon>Lemnoideae</taxon>
        <taxon>Spirodela</taxon>
    </lineage>
</organism>
<dbReference type="PANTHER" id="PTHR12917">
    <property type="entry name" value="ASPARTYL PROTEASE DDI-RELATED"/>
    <property type="match status" value="1"/>
</dbReference>
<feature type="compositionally biased region" description="Polar residues" evidence="1">
    <location>
        <begin position="1"/>
        <end position="12"/>
    </location>
</feature>
<feature type="region of interest" description="Disordered" evidence="1">
    <location>
        <begin position="1"/>
        <end position="42"/>
    </location>
</feature>
<name>A0A7I8LB76_SPIIN</name>
<feature type="compositionally biased region" description="Polar residues" evidence="1">
    <location>
        <begin position="33"/>
        <end position="42"/>
    </location>
</feature>
<gene>
    <name evidence="2" type="ORF">SI8410_13017975</name>
</gene>
<dbReference type="InterPro" id="IPR021109">
    <property type="entry name" value="Peptidase_aspartic_dom_sf"/>
</dbReference>
<evidence type="ECO:0000256" key="1">
    <source>
        <dbReference type="SAM" id="MobiDB-lite"/>
    </source>
</evidence>
<dbReference type="PANTHER" id="PTHR12917:SF18">
    <property type="entry name" value="DNA DAMAGE-INDUCIBLE PROTEIN 1-LIKE"/>
    <property type="match status" value="1"/>
</dbReference>
<keyword evidence="3" id="KW-1185">Reference proteome</keyword>
<protein>
    <submittedName>
        <fullName evidence="2">Uncharacterized protein</fullName>
    </submittedName>
</protein>
<dbReference type="Gene3D" id="2.40.70.10">
    <property type="entry name" value="Acid Proteases"/>
    <property type="match status" value="1"/>
</dbReference>
<dbReference type="EMBL" id="LR746276">
    <property type="protein sequence ID" value="CAA7407297.1"/>
    <property type="molecule type" value="Genomic_DNA"/>
</dbReference>
<evidence type="ECO:0000313" key="2">
    <source>
        <dbReference type="EMBL" id="CAA7407297.1"/>
    </source>
</evidence>
<dbReference type="SUPFAM" id="SSF50630">
    <property type="entry name" value="Acid proteases"/>
    <property type="match status" value="1"/>
</dbReference>
<dbReference type="Pfam" id="PF08284">
    <property type="entry name" value="RVP_2"/>
    <property type="match status" value="1"/>
</dbReference>
<dbReference type="AlphaFoldDB" id="A0A7I8LB76"/>
<dbReference type="OrthoDB" id="1939491at2759"/>
<accession>A0A7I8LB76</accession>
<evidence type="ECO:0000313" key="3">
    <source>
        <dbReference type="Proteomes" id="UP000663760"/>
    </source>
</evidence>
<dbReference type="CDD" id="cd00303">
    <property type="entry name" value="retropepsin_like"/>
    <property type="match status" value="1"/>
</dbReference>
<reference evidence="2" key="1">
    <citation type="submission" date="2020-02" db="EMBL/GenBank/DDBJ databases">
        <authorList>
            <person name="Scholz U."/>
            <person name="Mascher M."/>
            <person name="Fiebig A."/>
        </authorList>
    </citation>
    <scope>NUCLEOTIDE SEQUENCE</scope>
</reference>
<proteinExistence type="predicted"/>
<sequence length="291" mass="32686">MGPTIDMTTTLGGDSEWKTSQGGPAQVGVGQGNHNRGQNETPLQIEGPKWIGCHICGGPHRSVDCLDRDDRRMSSLEIEEVPHLNIIQLLNVVQVKAIQEALRKLLFIEAIINSTPTKVLIDSGDTHNFLSKKEAHNLGLSLVHTNNKIKAINSEAQTSIKLAQHVKTQMGTCEDQLDFLVLRIDDFDVILRANFTTIVKVRIFLHYNDILICGGEFSYFVQRTAQEGARPQTISIMQLKNEMWHEADMFLVTLQEVEGEGQKVRHPHVLSLLNEFQDIMLDKLPTKLPPR</sequence>
<dbReference type="Proteomes" id="UP000663760">
    <property type="component" value="Chromosome 13"/>
</dbReference>